<dbReference type="Pfam" id="PF07695">
    <property type="entry name" value="7TMR-DISM_7TM"/>
    <property type="match status" value="1"/>
</dbReference>
<feature type="transmembrane region" description="Helical" evidence="1">
    <location>
        <begin position="294"/>
        <end position="314"/>
    </location>
</feature>
<dbReference type="GO" id="GO:0016020">
    <property type="term" value="C:membrane"/>
    <property type="evidence" value="ECO:0007669"/>
    <property type="project" value="InterPro"/>
</dbReference>
<keyword evidence="6" id="KW-1185">Reference proteome</keyword>
<dbReference type="GO" id="GO:0000155">
    <property type="term" value="F:phosphorelay sensor kinase activity"/>
    <property type="evidence" value="ECO:0007669"/>
    <property type="project" value="InterPro"/>
</dbReference>
<feature type="domain" description="Signal transduction histidine kinase internal region" evidence="3">
    <location>
        <begin position="415"/>
        <end position="492"/>
    </location>
</feature>
<evidence type="ECO:0000313" key="6">
    <source>
        <dbReference type="Proteomes" id="UP000291981"/>
    </source>
</evidence>
<dbReference type="InterPro" id="IPR050640">
    <property type="entry name" value="Bact_2-comp_sensor_kinase"/>
</dbReference>
<keyword evidence="1" id="KW-0812">Transmembrane</keyword>
<evidence type="ECO:0008006" key="7">
    <source>
        <dbReference type="Google" id="ProtNLM"/>
    </source>
</evidence>
<feature type="transmembrane region" description="Helical" evidence="1">
    <location>
        <begin position="198"/>
        <end position="219"/>
    </location>
</feature>
<feature type="transmembrane region" description="Helical" evidence="1">
    <location>
        <begin position="326"/>
        <end position="344"/>
    </location>
</feature>
<keyword evidence="1" id="KW-0472">Membrane</keyword>
<feature type="chain" id="PRO_5020503679" description="7TM diverse intracellular signalling" evidence="2">
    <location>
        <begin position="29"/>
        <end position="623"/>
    </location>
</feature>
<dbReference type="InterPro" id="IPR011623">
    <property type="entry name" value="7TMR_DISM_rcpt_extracell_dom1"/>
</dbReference>
<evidence type="ECO:0000256" key="1">
    <source>
        <dbReference type="SAM" id="Phobius"/>
    </source>
</evidence>
<dbReference type="OrthoDB" id="6190788at2"/>
<dbReference type="EMBL" id="SGIU01000002">
    <property type="protein sequence ID" value="TAI47209.1"/>
    <property type="molecule type" value="Genomic_DNA"/>
</dbReference>
<protein>
    <recommendedName>
        <fullName evidence="7">7TM diverse intracellular signalling</fullName>
    </recommendedName>
</protein>
<keyword evidence="2" id="KW-0732">Signal</keyword>
<sequence length="623" mass="72361">MKFRKRTYQYARIYMSLLLFWTTGHNLAQSTIPERKTQPIPFTIFETDNHELSIEDILNSQQDFVPINAISKHSKPSKIYWIKLDLGQELDTLQTQENWFLKTNLPFTHSKLFHSETSGIHYASFGIFDPSATKMNGLYFQGAKFRSTDLIHGRYLYVRIHEIRTTYTISKWKFGYMSAHNYRFYTDFYDAWDIKKFFTIYLFLGTCIILFLMLLVIHLNTRRVEFLFYSLYIFSAAIYLTGPMIPSEAFRGVFYSHGGYWIGSIMQVFINLFYVLFISHYLNAQTAYPKLYKVIRVTVWVLLAIVVFDAFTYFTKNYMTHLRILNFQRIYMTLFALFGIVFLLRKTRDRLALFIIAGSFLYLSGALLFMVLQNRGFMIAGTSLEILIFSLGLAYKIKLEYEAKLQLQEEVSLKEISALRAQMNPHFIFNSLSSIQHLILNNNKIAALQYLSKFGKLTRKVLENSVEAKVSLSDEIRLLNSYLELESLRFDGSFKYHIEVEENLDTEDVEVPLLLIQPFVENAIIHGLLPKKQGEKTLYVSFKKDTEQVICEIDDTGIGRTASQKNNTLAKKGRKSHGMNISEKRLELLSKETSGKKKIEIIDKYDPEGNPAGTKVIIIIQAA</sequence>
<comment type="caution">
    <text evidence="5">The sequence shown here is derived from an EMBL/GenBank/DDBJ whole genome shotgun (WGS) entry which is preliminary data.</text>
</comment>
<accession>A0A4Q8QFU6</accession>
<dbReference type="SUPFAM" id="SSF55874">
    <property type="entry name" value="ATPase domain of HSP90 chaperone/DNA topoisomerase II/histidine kinase"/>
    <property type="match status" value="1"/>
</dbReference>
<feature type="signal peptide" evidence="2">
    <location>
        <begin position="1"/>
        <end position="28"/>
    </location>
</feature>
<dbReference type="RefSeq" id="WP_130613814.1">
    <property type="nucleotide sequence ID" value="NZ_SGIU01000002.1"/>
</dbReference>
<reference evidence="5 6" key="1">
    <citation type="submission" date="2019-02" db="EMBL/GenBank/DDBJ databases">
        <title>Draft genome sequence of Muricauda sp. 176CP4-71.</title>
        <authorList>
            <person name="Park J.-S."/>
        </authorList>
    </citation>
    <scope>NUCLEOTIDE SEQUENCE [LARGE SCALE GENOMIC DNA]</scope>
    <source>
        <strain evidence="5 6">176CP4-71</strain>
    </source>
</reference>
<gene>
    <name evidence="5" type="ORF">EW142_11025</name>
</gene>
<dbReference type="PANTHER" id="PTHR34220:SF7">
    <property type="entry name" value="SENSOR HISTIDINE KINASE YPDA"/>
    <property type="match status" value="1"/>
</dbReference>
<evidence type="ECO:0000313" key="5">
    <source>
        <dbReference type="EMBL" id="TAI47209.1"/>
    </source>
</evidence>
<feature type="transmembrane region" description="Helical" evidence="1">
    <location>
        <begin position="258"/>
        <end position="282"/>
    </location>
</feature>
<dbReference type="AlphaFoldDB" id="A0A4Q8QFU6"/>
<dbReference type="Pfam" id="PF06580">
    <property type="entry name" value="His_kinase"/>
    <property type="match status" value="1"/>
</dbReference>
<dbReference type="Proteomes" id="UP000291981">
    <property type="component" value="Unassembled WGS sequence"/>
</dbReference>
<feature type="transmembrane region" description="Helical" evidence="1">
    <location>
        <begin position="226"/>
        <end position="246"/>
    </location>
</feature>
<evidence type="ECO:0000259" key="4">
    <source>
        <dbReference type="Pfam" id="PF07695"/>
    </source>
</evidence>
<dbReference type="InterPro" id="IPR010559">
    <property type="entry name" value="Sig_transdc_His_kin_internal"/>
</dbReference>
<organism evidence="5 6">
    <name type="scientific">Flagellimonas allohymeniacidonis</name>
    <dbReference type="NCBI Taxonomy" id="2517819"/>
    <lineage>
        <taxon>Bacteria</taxon>
        <taxon>Pseudomonadati</taxon>
        <taxon>Bacteroidota</taxon>
        <taxon>Flavobacteriia</taxon>
        <taxon>Flavobacteriales</taxon>
        <taxon>Flavobacteriaceae</taxon>
        <taxon>Flagellimonas</taxon>
    </lineage>
</organism>
<keyword evidence="1" id="KW-1133">Transmembrane helix</keyword>
<dbReference type="PANTHER" id="PTHR34220">
    <property type="entry name" value="SENSOR HISTIDINE KINASE YPDA"/>
    <property type="match status" value="1"/>
</dbReference>
<name>A0A4Q8QFU6_9FLAO</name>
<evidence type="ECO:0000256" key="2">
    <source>
        <dbReference type="SAM" id="SignalP"/>
    </source>
</evidence>
<dbReference type="InterPro" id="IPR036890">
    <property type="entry name" value="HATPase_C_sf"/>
</dbReference>
<proteinExistence type="predicted"/>
<evidence type="ECO:0000259" key="3">
    <source>
        <dbReference type="Pfam" id="PF06580"/>
    </source>
</evidence>
<dbReference type="Gene3D" id="3.30.565.10">
    <property type="entry name" value="Histidine kinase-like ATPase, C-terminal domain"/>
    <property type="match status" value="1"/>
</dbReference>
<feature type="transmembrane region" description="Helical" evidence="1">
    <location>
        <begin position="351"/>
        <end position="371"/>
    </location>
</feature>
<feature type="domain" description="7TM-DISM receptor extracellular" evidence="4">
    <location>
        <begin position="201"/>
        <end position="396"/>
    </location>
</feature>